<dbReference type="PRINTS" id="PR00985">
    <property type="entry name" value="TRNASYNTHLEU"/>
</dbReference>
<evidence type="ECO:0000256" key="11">
    <source>
        <dbReference type="RuleBase" id="RU363035"/>
    </source>
</evidence>
<evidence type="ECO:0000256" key="4">
    <source>
        <dbReference type="ARBA" id="ARBA00022598"/>
    </source>
</evidence>
<dbReference type="SUPFAM" id="SSF47323">
    <property type="entry name" value="Anticodon-binding domain of a subclass of class I aminoacyl-tRNA synthetases"/>
    <property type="match status" value="1"/>
</dbReference>
<keyword evidence="4 11" id="KW-0436">Ligase</keyword>
<dbReference type="Proteomes" id="UP001378960">
    <property type="component" value="Unassembled WGS sequence"/>
</dbReference>
<dbReference type="FunFam" id="3.40.50.620:FF:000100">
    <property type="entry name" value="probable leucine--tRNA ligase, mitochondrial"/>
    <property type="match status" value="1"/>
</dbReference>
<organism evidence="15 16">
    <name type="scientific">Pichia kluyveri</name>
    <name type="common">Yeast</name>
    <dbReference type="NCBI Taxonomy" id="36015"/>
    <lineage>
        <taxon>Eukaryota</taxon>
        <taxon>Fungi</taxon>
        <taxon>Dikarya</taxon>
        <taxon>Ascomycota</taxon>
        <taxon>Saccharomycotina</taxon>
        <taxon>Pichiomycetes</taxon>
        <taxon>Pichiales</taxon>
        <taxon>Pichiaceae</taxon>
        <taxon>Pichia</taxon>
    </lineage>
</organism>
<feature type="domain" description="Leucyl-tRNA synthetase editing" evidence="14">
    <location>
        <begin position="245"/>
        <end position="437"/>
    </location>
</feature>
<evidence type="ECO:0000256" key="9">
    <source>
        <dbReference type="ARBA" id="ARBA00030520"/>
    </source>
</evidence>
<comment type="caution">
    <text evidence="15">The sequence shown here is derived from an EMBL/GenBank/DDBJ whole genome shotgun (WGS) entry which is preliminary data.</text>
</comment>
<keyword evidence="5 11" id="KW-0547">Nucleotide-binding</keyword>
<comment type="subcellular location">
    <subcellularLocation>
        <location evidence="1">Mitochondrion matrix</location>
    </subcellularLocation>
</comment>
<evidence type="ECO:0000256" key="7">
    <source>
        <dbReference type="ARBA" id="ARBA00022917"/>
    </source>
</evidence>
<dbReference type="Gene3D" id="3.40.50.620">
    <property type="entry name" value="HUPs"/>
    <property type="match status" value="2"/>
</dbReference>
<dbReference type="SUPFAM" id="SSF52374">
    <property type="entry name" value="Nucleotidylyl transferase"/>
    <property type="match status" value="1"/>
</dbReference>
<dbReference type="GO" id="GO:0002161">
    <property type="term" value="F:aminoacyl-tRNA deacylase activity"/>
    <property type="evidence" value="ECO:0007669"/>
    <property type="project" value="InterPro"/>
</dbReference>
<evidence type="ECO:0000256" key="1">
    <source>
        <dbReference type="ARBA" id="ARBA00004305"/>
    </source>
</evidence>
<dbReference type="SUPFAM" id="SSF50677">
    <property type="entry name" value="ValRS/IleRS/LeuRS editing domain"/>
    <property type="match status" value="1"/>
</dbReference>
<evidence type="ECO:0000256" key="6">
    <source>
        <dbReference type="ARBA" id="ARBA00022840"/>
    </source>
</evidence>
<evidence type="ECO:0000313" key="16">
    <source>
        <dbReference type="Proteomes" id="UP001378960"/>
    </source>
</evidence>
<evidence type="ECO:0000313" key="15">
    <source>
        <dbReference type="EMBL" id="GMM47120.1"/>
    </source>
</evidence>
<dbReference type="EMBL" id="BTGB01000005">
    <property type="protein sequence ID" value="GMM47120.1"/>
    <property type="molecule type" value="Genomic_DNA"/>
</dbReference>
<feature type="domain" description="Methionyl/Leucyl tRNA synthetase" evidence="13">
    <location>
        <begin position="62"/>
        <end position="196"/>
    </location>
</feature>
<dbReference type="InterPro" id="IPR015413">
    <property type="entry name" value="Methionyl/Leucyl_tRNA_Synth"/>
</dbReference>
<feature type="domain" description="Aminoacyl-tRNA synthetase class Ia" evidence="12">
    <location>
        <begin position="451"/>
        <end position="611"/>
    </location>
</feature>
<evidence type="ECO:0000256" key="3">
    <source>
        <dbReference type="ARBA" id="ARBA00013164"/>
    </source>
</evidence>
<dbReference type="GO" id="GO:0006429">
    <property type="term" value="P:leucyl-tRNA aminoacylation"/>
    <property type="evidence" value="ECO:0007669"/>
    <property type="project" value="InterPro"/>
</dbReference>
<evidence type="ECO:0000259" key="12">
    <source>
        <dbReference type="Pfam" id="PF00133"/>
    </source>
</evidence>
<dbReference type="Pfam" id="PF09334">
    <property type="entry name" value="tRNA-synt_1g"/>
    <property type="match status" value="1"/>
</dbReference>
<dbReference type="FunFam" id="1.10.730.10:FF:000002">
    <property type="entry name" value="Leucine--tRNA ligase"/>
    <property type="match status" value="1"/>
</dbReference>
<evidence type="ECO:0000259" key="14">
    <source>
        <dbReference type="Pfam" id="PF13603"/>
    </source>
</evidence>
<dbReference type="InterPro" id="IPR014729">
    <property type="entry name" value="Rossmann-like_a/b/a_fold"/>
</dbReference>
<keyword evidence="7 11" id="KW-0648">Protein biosynthesis</keyword>
<name>A0AAV5R734_PICKL</name>
<dbReference type="Pfam" id="PF13603">
    <property type="entry name" value="tRNA-synt_1_2"/>
    <property type="match status" value="1"/>
</dbReference>
<comment type="similarity">
    <text evidence="2 11">Belongs to the class-I aminoacyl-tRNA synthetase family.</text>
</comment>
<evidence type="ECO:0000259" key="13">
    <source>
        <dbReference type="Pfam" id="PF09334"/>
    </source>
</evidence>
<dbReference type="GO" id="GO:0005759">
    <property type="term" value="C:mitochondrial matrix"/>
    <property type="evidence" value="ECO:0007669"/>
    <property type="project" value="UniProtKB-SubCell"/>
</dbReference>
<keyword evidence="16" id="KW-1185">Reference proteome</keyword>
<proteinExistence type="inferred from homology"/>
<evidence type="ECO:0000256" key="10">
    <source>
        <dbReference type="ARBA" id="ARBA00047469"/>
    </source>
</evidence>
<dbReference type="AlphaFoldDB" id="A0AAV5R734"/>
<protein>
    <recommendedName>
        <fullName evidence="3">leucine--tRNA ligase</fullName>
        <ecNumber evidence="3">6.1.1.4</ecNumber>
    </recommendedName>
    <alternativeName>
        <fullName evidence="9">Leucyl-tRNA synthetase</fullName>
    </alternativeName>
</protein>
<dbReference type="GO" id="GO:0004823">
    <property type="term" value="F:leucine-tRNA ligase activity"/>
    <property type="evidence" value="ECO:0007669"/>
    <property type="project" value="UniProtKB-EC"/>
</dbReference>
<dbReference type="HAMAP" id="MF_00049_B">
    <property type="entry name" value="Leu_tRNA_synth_B"/>
    <property type="match status" value="1"/>
</dbReference>
<dbReference type="GO" id="GO:0005524">
    <property type="term" value="F:ATP binding"/>
    <property type="evidence" value="ECO:0007669"/>
    <property type="project" value="UniProtKB-KW"/>
</dbReference>
<evidence type="ECO:0000256" key="2">
    <source>
        <dbReference type="ARBA" id="ARBA00005594"/>
    </source>
</evidence>
<dbReference type="PROSITE" id="PS00178">
    <property type="entry name" value="AA_TRNA_LIGASE_I"/>
    <property type="match status" value="1"/>
</dbReference>
<dbReference type="InterPro" id="IPR001412">
    <property type="entry name" value="aa-tRNA-synth_I_CS"/>
</dbReference>
<dbReference type="NCBIfam" id="TIGR00396">
    <property type="entry name" value="leuS_bact"/>
    <property type="match status" value="1"/>
</dbReference>
<dbReference type="FunFam" id="3.40.50.620:FF:000003">
    <property type="entry name" value="Leucine--tRNA ligase"/>
    <property type="match status" value="1"/>
</dbReference>
<keyword evidence="6 11" id="KW-0067">ATP-binding</keyword>
<dbReference type="InterPro" id="IPR025709">
    <property type="entry name" value="Leu_tRNA-synth_edit"/>
</dbReference>
<sequence>MSKSSIALNAKAAADGLIDLTSLDVKWLPRWKQKCNGKFINPRRLVNESNNPKDKKKIYSLTMFPYPSGSLHMGHLRVYSISDVLARYYRLNNYDLIHPMGWDAFGLPAENAAVERGENPETWTKLNIQKMKQQMQLMLTDYDWDKEISTCDPEYYKWTQKIFLELYKHGLAYRKKAEINWDPIDKTVLANEQVDSEGRSWRSGAIVEKKLLEQWFLGITKYAKSLNKDLELLEDWPSKVKAMQKNWIGESNGCEIKFEVESNDKSIKLPLNILDVFTTRPETIFSVQFLSLSFDHPITQLYAKNDIKLKAFIDRLNKEDDSEKSKEGYQLDGLYVINPLDANIKLPVFVAPYVLGTYGSGAVMGCPAHDIRDFEFWRNNMGSDAALIYTVDPINETQAIIEGSEPYVLKEGKMNINSKILKGLSVEDAKKKVTEELKLISMGDYKTNYRIRDWLISRQRYWGAPIPMIHCDSCGVVPVPDEDLPVKLPHVDALLGRGGSPLAQIEEFVNCECPQCKKPAKRDTDTMDTFMDSSWYMFRFIDSKNDKEIFSKELATKYMPVDQYIGGVEHAILHLLYSRFISKFFNDIGLYDNKEMKGEPFKQLITQGMVHGKTFVNPKTGKFLKPDEYKVTETGDAIIIATGEIAGISYEKMSKSKYNGADPAECISKHGADATRAHVLFQAPINDILDWEESKIVGVERWLKKVIKLGVEIANKSETGNMIKPNTIVAPITENDKLLHNELNKFEIGINESFQKNPSFNTLIAYYMKYTNSLNDAMKLEDITQSYIESKYLDLLIYMSPVTPATCEESFELFNYRVENDESKFLLEAEWPKLQNAVEAEVPYNVVVNGKMKFVFKADEAFMTKTVEECHEILLATEDGKKHLEGEKIKKIIVKKGTVVFMTEKPKKSKASKGKK</sequence>
<evidence type="ECO:0000256" key="5">
    <source>
        <dbReference type="ARBA" id="ARBA00022741"/>
    </source>
</evidence>
<dbReference type="PANTHER" id="PTHR43740">
    <property type="entry name" value="LEUCYL-TRNA SYNTHETASE"/>
    <property type="match status" value="1"/>
</dbReference>
<keyword evidence="8 11" id="KW-0030">Aminoacyl-tRNA synthetase</keyword>
<evidence type="ECO:0000256" key="8">
    <source>
        <dbReference type="ARBA" id="ARBA00023146"/>
    </source>
</evidence>
<dbReference type="PANTHER" id="PTHR43740:SF2">
    <property type="entry name" value="LEUCINE--TRNA LIGASE, MITOCHONDRIAL"/>
    <property type="match status" value="1"/>
</dbReference>
<dbReference type="GO" id="GO:0032543">
    <property type="term" value="P:mitochondrial translation"/>
    <property type="evidence" value="ECO:0007669"/>
    <property type="project" value="TreeGrafter"/>
</dbReference>
<dbReference type="InterPro" id="IPR002300">
    <property type="entry name" value="aa-tRNA-synth_Ia"/>
</dbReference>
<dbReference type="CDD" id="cd00812">
    <property type="entry name" value="LeuRS_core"/>
    <property type="match status" value="1"/>
</dbReference>
<dbReference type="InterPro" id="IPR002302">
    <property type="entry name" value="Leu-tRNA-ligase"/>
</dbReference>
<dbReference type="Gene3D" id="1.10.730.10">
    <property type="entry name" value="Isoleucyl-tRNA Synthetase, Domain 1"/>
    <property type="match status" value="1"/>
</dbReference>
<dbReference type="InterPro" id="IPR009080">
    <property type="entry name" value="tRNAsynth_Ia_anticodon-bd"/>
</dbReference>
<accession>A0AAV5R734</accession>
<dbReference type="EC" id="6.1.1.4" evidence="3"/>
<gene>
    <name evidence="15" type="ORF">DAPK24_036950</name>
</gene>
<dbReference type="InterPro" id="IPR009008">
    <property type="entry name" value="Val/Leu/Ile-tRNA-synth_edit"/>
</dbReference>
<reference evidence="15 16" key="1">
    <citation type="journal article" date="2023" name="Elife">
        <title>Identification of key yeast species and microbe-microbe interactions impacting larval growth of Drosophila in the wild.</title>
        <authorList>
            <person name="Mure A."/>
            <person name="Sugiura Y."/>
            <person name="Maeda R."/>
            <person name="Honda K."/>
            <person name="Sakurai N."/>
            <person name="Takahashi Y."/>
            <person name="Watada M."/>
            <person name="Katoh T."/>
            <person name="Gotoh A."/>
            <person name="Gotoh Y."/>
            <person name="Taniguchi I."/>
            <person name="Nakamura K."/>
            <person name="Hayashi T."/>
            <person name="Katayama T."/>
            <person name="Uemura T."/>
            <person name="Hattori Y."/>
        </authorList>
    </citation>
    <scope>NUCLEOTIDE SEQUENCE [LARGE SCALE GENOMIC DNA]</scope>
    <source>
        <strain evidence="15 16">PK-24</strain>
    </source>
</reference>
<comment type="catalytic activity">
    <reaction evidence="10">
        <text>tRNA(Leu) + L-leucine + ATP = L-leucyl-tRNA(Leu) + AMP + diphosphate</text>
        <dbReference type="Rhea" id="RHEA:11688"/>
        <dbReference type="Rhea" id="RHEA-COMP:9613"/>
        <dbReference type="Rhea" id="RHEA-COMP:9622"/>
        <dbReference type="ChEBI" id="CHEBI:30616"/>
        <dbReference type="ChEBI" id="CHEBI:33019"/>
        <dbReference type="ChEBI" id="CHEBI:57427"/>
        <dbReference type="ChEBI" id="CHEBI:78442"/>
        <dbReference type="ChEBI" id="CHEBI:78494"/>
        <dbReference type="ChEBI" id="CHEBI:456215"/>
        <dbReference type="EC" id="6.1.1.4"/>
    </reaction>
</comment>
<dbReference type="Pfam" id="PF00133">
    <property type="entry name" value="tRNA-synt_1"/>
    <property type="match status" value="1"/>
</dbReference>